<accession>A0ABY5XZK3</accession>
<dbReference type="InterPro" id="IPR036921">
    <property type="entry name" value="PurM-like_N_sf"/>
</dbReference>
<evidence type="ECO:0000256" key="3">
    <source>
        <dbReference type="ARBA" id="ARBA00022723"/>
    </source>
</evidence>
<dbReference type="Pfam" id="PF02769">
    <property type="entry name" value="AIRS_C"/>
    <property type="match status" value="2"/>
</dbReference>
<evidence type="ECO:0000313" key="12">
    <source>
        <dbReference type="EMBL" id="UWX05330.1"/>
    </source>
</evidence>
<feature type="binding site" evidence="8">
    <location>
        <position position="505"/>
    </location>
    <ligand>
        <name>Mg(2+)</name>
        <dbReference type="ChEBI" id="CHEBI:18420"/>
        <label>2</label>
    </ligand>
</feature>
<comment type="similarity">
    <text evidence="8">Belongs to the FGAMS family.</text>
</comment>
<comment type="catalytic activity">
    <reaction evidence="8">
        <text>N(2)-formyl-N(1)-(5-phospho-beta-D-ribosyl)glycinamide + L-glutamine + ATP + H2O = 2-formamido-N(1)-(5-O-phospho-beta-D-ribosyl)acetamidine + L-glutamate + ADP + phosphate + H(+)</text>
        <dbReference type="Rhea" id="RHEA:17129"/>
        <dbReference type="ChEBI" id="CHEBI:15377"/>
        <dbReference type="ChEBI" id="CHEBI:15378"/>
        <dbReference type="ChEBI" id="CHEBI:29985"/>
        <dbReference type="ChEBI" id="CHEBI:30616"/>
        <dbReference type="ChEBI" id="CHEBI:43474"/>
        <dbReference type="ChEBI" id="CHEBI:58359"/>
        <dbReference type="ChEBI" id="CHEBI:147286"/>
        <dbReference type="ChEBI" id="CHEBI:147287"/>
        <dbReference type="ChEBI" id="CHEBI:456216"/>
        <dbReference type="EC" id="6.3.5.3"/>
    </reaction>
</comment>
<feature type="binding site" evidence="8">
    <location>
        <position position="741"/>
    </location>
    <ligand>
        <name>ATP</name>
        <dbReference type="ChEBI" id="CHEBI:30616"/>
    </ligand>
</feature>
<evidence type="ECO:0000256" key="1">
    <source>
        <dbReference type="ARBA" id="ARBA00022490"/>
    </source>
</evidence>
<feature type="domain" description="Phosphoribosylformylglycinamidine synthase linker" evidence="11">
    <location>
        <begin position="192"/>
        <end position="251"/>
    </location>
</feature>
<feature type="binding site" evidence="8">
    <location>
        <position position="785"/>
    </location>
    <ligand>
        <name>ATP</name>
        <dbReference type="ChEBI" id="CHEBI:30616"/>
    </ligand>
</feature>
<dbReference type="SUPFAM" id="SSF55326">
    <property type="entry name" value="PurM N-terminal domain-like"/>
    <property type="match status" value="2"/>
</dbReference>
<feature type="binding site" evidence="8">
    <location>
        <position position="317"/>
    </location>
    <ligand>
        <name>ATP</name>
        <dbReference type="ChEBI" id="CHEBI:30616"/>
    </ligand>
</feature>
<dbReference type="InterPro" id="IPR010074">
    <property type="entry name" value="PRibForGlyAmidine_synth_PurL"/>
</dbReference>
<feature type="binding site" evidence="8">
    <location>
        <position position="477"/>
    </location>
    <ligand>
        <name>substrate</name>
    </ligand>
</feature>
<evidence type="ECO:0000313" key="13">
    <source>
        <dbReference type="Proteomes" id="UP001058120"/>
    </source>
</evidence>
<dbReference type="Gene3D" id="3.90.650.10">
    <property type="entry name" value="PurM-like C-terminal domain"/>
    <property type="match status" value="2"/>
</dbReference>
<feature type="active site" evidence="8">
    <location>
        <position position="247"/>
    </location>
</feature>
<comment type="pathway">
    <text evidence="8">Purine metabolism; IMP biosynthesis via de novo pathway; 5-amino-1-(5-phospho-D-ribosyl)imidazole from N(2)-formyl-N(1)-(5-phospho-D-ribosyl)glycinamide: step 1/2.</text>
</comment>
<dbReference type="EMBL" id="CP065938">
    <property type="protein sequence ID" value="UWX05330.1"/>
    <property type="molecule type" value="Genomic_DNA"/>
</dbReference>
<keyword evidence="13" id="KW-1185">Reference proteome</keyword>
<dbReference type="Gene3D" id="3.30.1280.10">
    <property type="entry name" value="Phosphoribosylformylglycinamidine synthase subunit PurS"/>
    <property type="match status" value="1"/>
</dbReference>
<protein>
    <recommendedName>
        <fullName evidence="8">Phosphoribosylformylglycinamidine synthase subunit PurL</fullName>
        <shortName evidence="8">FGAM synthase</shortName>
        <ecNumber evidence="8">6.3.5.3</ecNumber>
    </recommendedName>
    <alternativeName>
        <fullName evidence="8">Formylglycinamide ribonucleotide amidotransferase subunit II</fullName>
        <shortName evidence="8">FGAR amidotransferase II</shortName>
        <shortName evidence="8">FGAR-AT II</shortName>
    </alternativeName>
    <alternativeName>
        <fullName evidence="8">Glutamine amidotransferase PurL</fullName>
    </alternativeName>
    <alternativeName>
        <fullName evidence="8">Phosphoribosylformylglycinamidine synthase subunit II</fullName>
    </alternativeName>
</protein>
<evidence type="ECO:0000256" key="5">
    <source>
        <dbReference type="ARBA" id="ARBA00022755"/>
    </source>
</evidence>
<evidence type="ECO:0000256" key="2">
    <source>
        <dbReference type="ARBA" id="ARBA00022598"/>
    </source>
</evidence>
<evidence type="ECO:0000259" key="10">
    <source>
        <dbReference type="Pfam" id="PF02769"/>
    </source>
</evidence>
<proteinExistence type="inferred from homology"/>
<evidence type="ECO:0000256" key="4">
    <source>
        <dbReference type="ARBA" id="ARBA00022741"/>
    </source>
</evidence>
<dbReference type="PANTHER" id="PTHR43555">
    <property type="entry name" value="PHOSPHORIBOSYLFORMYLGLYCINAMIDINE SYNTHASE SUBUNIT PURL"/>
    <property type="match status" value="1"/>
</dbReference>
<keyword evidence="7 8" id="KW-0460">Magnesium</keyword>
<dbReference type="Gene3D" id="3.30.1330.10">
    <property type="entry name" value="PurM-like, N-terminal domain"/>
    <property type="match status" value="2"/>
</dbReference>
<evidence type="ECO:0000259" key="9">
    <source>
        <dbReference type="Pfam" id="PF00586"/>
    </source>
</evidence>
<sequence length="995" mass="109005">MSLLRLEIRVKENQQDPVGRRVAEEIKEALGFNIDTVRMVKVLTFDGIGEEEAGLLLEKAVMHDPVLQSASLQPSPSDADFILEVSFRPGVTDNEGNTARNTAALVLGKERDTLKVYTAKQYHLWGKITRAEAEKIGRDLLANELIERLRIKSREEWAKEAGFEAQASKVTGKASDTVRIIPLLGMSDAELIDYSRKNTLALTLEEMLIIKNFYAKDETKKDRAQFGLPENPTDAELEVLAQTWSEHCKHKIFAAKIEYVNTETGKTQHIDSLYKTYIKTPTATIRKRLGDNDFCRSVFSDNAGVMAFNDDYDVCIKVETHNSPSALDPYGGALTGIVGVNRDPMGTGMGAELICNTDVFCFASPFHADKMPSRLLHPRRVMEGVRKGVEDGGNKSGIPTVNGAIVFDERYLGKPLVYCGTVGLMPRRLHGMNGFEKIPAAGDAIVMTGGRIGKDGIHGATFSSEELHEESPATAVQIGDPITQRKMYDFIIRARDLGLYHAITDNGAGGLSSSVGEMSEATGGCRLDLSKAPLKYDGLQPWEILLSEAQERMTLAVPQDKLQEFLALAEHMDVEATCLGEFTDTGYFQVFYGKKPVANLPMDFMHNGLPQMRLKAVWKAEQTQMQNQVAMPDTNDKAEFLLKMLGRLNICSKENIVRQYDHEVKGGSVVKPFVGKKQDAPADAAVLRPVLEDEAGIVISNGICPKFSDYDTYHMMANALDEAVRNAVAAGADPDHMAGCDNFCWCDPIQSEKTPDGEYKLAQLVRACEALGKYCLDYGVPCISGKDSMKNDYIGDGKKISIPPTVLFSVLAKIGNVNNAVTSDFKAAGNKIYLLGYTKNEMAGSEAFDELGIKGGRVPQVDSGSALARYRAFHKAAEQKLVKACHDLSDGGLAVALAEMCIGGLFGAKVDLEKAGKEEDMTTMEILYSESASRFLAEVEPGKCAEFEKLFENHCYQIGEVGEANADLSVYTGESLVFTQTIDAMAQAFKKTLNA</sequence>
<dbReference type="CDD" id="cd02204">
    <property type="entry name" value="PurL_repeat2"/>
    <property type="match status" value="1"/>
</dbReference>
<dbReference type="InterPro" id="IPR041609">
    <property type="entry name" value="PurL_linker"/>
</dbReference>
<feature type="domain" description="PurM-like N-terminal" evidence="9">
    <location>
        <begin position="301"/>
        <end position="425"/>
    </location>
</feature>
<comment type="caution">
    <text evidence="8">Lacks conserved residue(s) required for the propagation of feature annotation.</text>
</comment>
<keyword evidence="1 8" id="KW-0963">Cytoplasm</keyword>
<dbReference type="InterPro" id="IPR036676">
    <property type="entry name" value="PurM-like_C_sf"/>
</dbReference>
<feature type="binding site" evidence="8">
    <location>
        <position position="342"/>
    </location>
    <ligand>
        <name>substrate</name>
    </ligand>
</feature>
<feature type="binding site" evidence="8">
    <location>
        <position position="319"/>
    </location>
    <ligand>
        <name>Mg(2+)</name>
        <dbReference type="ChEBI" id="CHEBI:18420"/>
        <label>1</label>
    </ligand>
</feature>
<evidence type="ECO:0000256" key="8">
    <source>
        <dbReference type="HAMAP-Rule" id="MF_00420"/>
    </source>
</evidence>
<gene>
    <name evidence="8" type="primary">purL</name>
    <name evidence="12" type="ORF">JBF11_07695</name>
</gene>
<dbReference type="CDD" id="cd02203">
    <property type="entry name" value="PurL_repeat1"/>
    <property type="match status" value="1"/>
</dbReference>
<keyword evidence="5 8" id="KW-0658">Purine biosynthesis</keyword>
<feature type="binding site" evidence="8">
    <location>
        <position position="788"/>
    </location>
    <ligand>
        <name>substrate</name>
    </ligand>
</feature>
<dbReference type="EC" id="6.3.5.3" evidence="8"/>
<keyword evidence="2 8" id="KW-0436">Ligase</keyword>
<dbReference type="HAMAP" id="MF_00420">
    <property type="entry name" value="PurL_2"/>
    <property type="match status" value="1"/>
</dbReference>
<keyword evidence="6 8" id="KW-0067">ATP-binding</keyword>
<comment type="function">
    <text evidence="8">Part of the phosphoribosylformylglycinamidine synthase complex involved in the purines biosynthetic pathway. Catalyzes the ATP-dependent conversion of formylglycinamide ribonucleotide (FGAR) and glutamine to yield formylglycinamidine ribonucleotide (FGAM) and glutamate. The FGAM synthase complex is composed of three subunits. PurQ produces an ammonia molecule by converting glutamine to glutamate. PurL transfers the ammonia molecule to FGAR to form FGAM in an ATP-dependent manner. PurS interacts with PurQ and PurL and is thought to assist in the transfer of the ammonia molecule from PurQ to PurL.</text>
</comment>
<dbReference type="PANTHER" id="PTHR43555:SF1">
    <property type="entry name" value="PHOSPHORIBOSYLFORMYLGLYCINAMIDINE SYNTHASE SUBUNIT PURL"/>
    <property type="match status" value="1"/>
</dbReference>
<feature type="active site" description="Proton acceptor" evidence="8">
    <location>
        <position position="321"/>
    </location>
</feature>
<dbReference type="Pfam" id="PF18072">
    <property type="entry name" value="FGAR-AT_linker"/>
    <property type="match status" value="1"/>
</dbReference>
<dbReference type="InterPro" id="IPR016188">
    <property type="entry name" value="PurM-like_N"/>
</dbReference>
<evidence type="ECO:0000256" key="6">
    <source>
        <dbReference type="ARBA" id="ARBA00022840"/>
    </source>
</evidence>
<dbReference type="RefSeq" id="WP_334314905.1">
    <property type="nucleotide sequence ID" value="NZ_CP065938.1"/>
</dbReference>
<evidence type="ECO:0000259" key="11">
    <source>
        <dbReference type="Pfam" id="PF18072"/>
    </source>
</evidence>
<evidence type="ECO:0000256" key="7">
    <source>
        <dbReference type="ARBA" id="ARBA00022842"/>
    </source>
</evidence>
<dbReference type="SUPFAM" id="SSF56042">
    <property type="entry name" value="PurM C-terminal domain-like"/>
    <property type="match status" value="2"/>
</dbReference>
<organism evidence="12 13">
    <name type="scientific">Taurinivorans muris</name>
    <dbReference type="NCBI Taxonomy" id="2787751"/>
    <lineage>
        <taxon>Bacteria</taxon>
        <taxon>Pseudomonadati</taxon>
        <taxon>Thermodesulfobacteriota</taxon>
        <taxon>Desulfovibrionia</taxon>
        <taxon>Desulfovibrionales</taxon>
        <taxon>Desulfovibrionaceae</taxon>
        <taxon>Taurinivorans</taxon>
    </lineage>
</organism>
<feature type="domain" description="PurM-like N-terminal" evidence="9">
    <location>
        <begin position="683"/>
        <end position="789"/>
    </location>
</feature>
<dbReference type="InterPro" id="IPR010918">
    <property type="entry name" value="PurM-like_C_dom"/>
</dbReference>
<dbReference type="InterPro" id="IPR036604">
    <property type="entry name" value="PurS-like_sf"/>
</dbReference>
<reference evidence="12" key="1">
    <citation type="submission" date="2020-12" db="EMBL/GenBank/DDBJ databases">
        <title>Taurinivorans muris gen. nov., sp. nov., fundamental and realized metabolic niche of a ubiquitous sulfidogenic bacterium in the murine intestine.</title>
        <authorList>
            <person name="Ye H."/>
            <person name="Hanson B.T."/>
            <person name="Loy A."/>
        </authorList>
    </citation>
    <scope>NUCLEOTIDE SEQUENCE</scope>
    <source>
        <strain evidence="12">LT0009</strain>
    </source>
</reference>
<dbReference type="Pfam" id="PF00586">
    <property type="entry name" value="AIRS"/>
    <property type="match status" value="2"/>
</dbReference>
<comment type="subunit">
    <text evidence="8">Monomer. Part of the FGAM synthase complex composed of 1 PurL, 1 PurQ and 2 PurS subunits.</text>
</comment>
<comment type="subcellular location">
    <subcellularLocation>
        <location evidence="8">Cytoplasm</location>
    </subcellularLocation>
</comment>
<name>A0ABY5XZK3_9BACT</name>
<dbReference type="Proteomes" id="UP001058120">
    <property type="component" value="Chromosome"/>
</dbReference>
<keyword evidence="3 8" id="KW-0479">Metal-binding</keyword>
<feature type="binding site" evidence="8">
    <location>
        <position position="343"/>
    </location>
    <ligand>
        <name>Mg(2+)</name>
        <dbReference type="ChEBI" id="CHEBI:18420"/>
        <label>2</label>
    </ligand>
</feature>
<feature type="domain" description="PurM-like C-terminal" evidence="10">
    <location>
        <begin position="828"/>
        <end position="964"/>
    </location>
</feature>
<keyword evidence="4 8" id="KW-0547">Nucleotide-binding</keyword>
<dbReference type="Gene3D" id="1.10.8.750">
    <property type="entry name" value="Phosphoribosylformylglycinamidine synthase, linker domain"/>
    <property type="match status" value="1"/>
</dbReference>
<feature type="domain" description="PurM-like C-terminal" evidence="10">
    <location>
        <begin position="441"/>
        <end position="591"/>
    </location>
</feature>